<dbReference type="RefSeq" id="WP_106727647.1">
    <property type="nucleotide sequence ID" value="NZ_PXYL01000046.1"/>
</dbReference>
<reference evidence="1 2" key="1">
    <citation type="submission" date="2018-03" db="EMBL/GenBank/DDBJ databases">
        <title>The draft genome of Mesorhizobium soli JCM 19897.</title>
        <authorList>
            <person name="Li L."/>
            <person name="Liu L."/>
            <person name="Liang L."/>
            <person name="Wang T."/>
            <person name="Zhang X."/>
        </authorList>
    </citation>
    <scope>NUCLEOTIDE SEQUENCE [LARGE SCALE GENOMIC DNA]</scope>
    <source>
        <strain evidence="1 2">JCM 19897</strain>
    </source>
</reference>
<evidence type="ECO:0000313" key="2">
    <source>
        <dbReference type="Proteomes" id="UP000240653"/>
    </source>
</evidence>
<organism evidence="1 2">
    <name type="scientific">Pseudaminobacter soli</name>
    <name type="common">ex Li et al. 2025</name>
    <dbReference type="NCBI Taxonomy" id="1295366"/>
    <lineage>
        <taxon>Bacteria</taxon>
        <taxon>Pseudomonadati</taxon>
        <taxon>Pseudomonadota</taxon>
        <taxon>Alphaproteobacteria</taxon>
        <taxon>Hyphomicrobiales</taxon>
        <taxon>Phyllobacteriaceae</taxon>
        <taxon>Pseudaminobacter</taxon>
    </lineage>
</organism>
<keyword evidence="2" id="KW-1185">Reference proteome</keyword>
<dbReference type="EMBL" id="PXYL01000046">
    <property type="protein sequence ID" value="PSJ50523.1"/>
    <property type="molecule type" value="Genomic_DNA"/>
</dbReference>
<dbReference type="Proteomes" id="UP000240653">
    <property type="component" value="Unassembled WGS sequence"/>
</dbReference>
<protein>
    <submittedName>
        <fullName evidence="1">Uncharacterized protein</fullName>
    </submittedName>
</protein>
<sequence length="86" mass="9953">MTEEDHETELSPLSGDFTKDGITVEVMIFRPTGESVWILEVVYGDDIATIWEEPFETDQDAYDEFLRTVEREGMNTFLDDMSDTIH</sequence>
<dbReference type="OrthoDB" id="7864523at2"/>
<comment type="caution">
    <text evidence="1">The sequence shown here is derived from an EMBL/GenBank/DDBJ whole genome shotgun (WGS) entry which is preliminary data.</text>
</comment>
<accession>A0A2P7RJX9</accession>
<proteinExistence type="predicted"/>
<dbReference type="AlphaFoldDB" id="A0A2P7RJX9"/>
<gene>
    <name evidence="1" type="ORF">C7I85_30035</name>
</gene>
<name>A0A2P7RJX9_9HYPH</name>
<evidence type="ECO:0000313" key="1">
    <source>
        <dbReference type="EMBL" id="PSJ50523.1"/>
    </source>
</evidence>